<proteinExistence type="predicted"/>
<reference evidence="3" key="1">
    <citation type="submission" date="2025-08" db="UniProtKB">
        <authorList>
            <consortium name="RefSeq"/>
        </authorList>
    </citation>
    <scope>IDENTIFICATION</scope>
    <source>
        <strain evidence="3">Aabys</strain>
        <tissue evidence="3">Whole body</tissue>
    </source>
</reference>
<evidence type="ECO:0000313" key="2">
    <source>
        <dbReference type="Proteomes" id="UP001652621"/>
    </source>
</evidence>
<keyword evidence="1" id="KW-0732">Signal</keyword>
<dbReference type="SMART" id="SM00675">
    <property type="entry name" value="DM11"/>
    <property type="match status" value="1"/>
</dbReference>
<keyword evidence="2" id="KW-1185">Reference proteome</keyword>
<evidence type="ECO:0000313" key="3">
    <source>
        <dbReference type="RefSeq" id="XP_058983557.1"/>
    </source>
</evidence>
<sequence>MLFPKPTGWIFFTLSWQMLQGAVYEFTPDDDQIFTACPDKPGTNGILDIVDISEIILEYNDGVVRVEGNMTFIWEDVKPTDRIEVIGEILKFKRGSWQPTILTMRLGDFCRVQYDALSPWYPVWTVNVPENERKCINNFGHTIHYRPYNVYTAAEYFINLEGRHKIVVNVYAYDENNMKRPRSYCFELIGVFAKVKKQRSM</sequence>
<protein>
    <submittedName>
        <fullName evidence="3">Uncharacterized protein LOC131804548</fullName>
    </submittedName>
</protein>
<gene>
    <name evidence="3" type="primary">LOC131804548</name>
</gene>
<dbReference type="InterPro" id="IPR006601">
    <property type="entry name" value="Uncharacterised_DM11_DROME"/>
</dbReference>
<accession>A0ABM3VCQ0</accession>
<organism evidence="2 3">
    <name type="scientific">Musca domestica</name>
    <name type="common">House fly</name>
    <dbReference type="NCBI Taxonomy" id="7370"/>
    <lineage>
        <taxon>Eukaryota</taxon>
        <taxon>Metazoa</taxon>
        <taxon>Ecdysozoa</taxon>
        <taxon>Arthropoda</taxon>
        <taxon>Hexapoda</taxon>
        <taxon>Insecta</taxon>
        <taxon>Pterygota</taxon>
        <taxon>Neoptera</taxon>
        <taxon>Endopterygota</taxon>
        <taxon>Diptera</taxon>
        <taxon>Brachycera</taxon>
        <taxon>Muscomorpha</taxon>
        <taxon>Muscoidea</taxon>
        <taxon>Muscidae</taxon>
        <taxon>Musca</taxon>
    </lineage>
</organism>
<feature type="chain" id="PRO_5046491221" evidence="1">
    <location>
        <begin position="22"/>
        <end position="201"/>
    </location>
</feature>
<name>A0ABM3VCQ0_MUSDO</name>
<evidence type="ECO:0000256" key="1">
    <source>
        <dbReference type="SAM" id="SignalP"/>
    </source>
</evidence>
<dbReference type="RefSeq" id="XP_058983557.1">
    <property type="nucleotide sequence ID" value="XM_059127574.1"/>
</dbReference>
<dbReference type="GeneID" id="131804548"/>
<feature type="signal peptide" evidence="1">
    <location>
        <begin position="1"/>
        <end position="21"/>
    </location>
</feature>
<dbReference type="Proteomes" id="UP001652621">
    <property type="component" value="Unplaced"/>
</dbReference>